<proteinExistence type="predicted"/>
<dbReference type="PATRIC" id="fig|82380.11.peg.1020"/>
<organism evidence="2 3">
    <name type="scientific">Microbacterium oxydans</name>
    <dbReference type="NCBI Taxonomy" id="82380"/>
    <lineage>
        <taxon>Bacteria</taxon>
        <taxon>Bacillati</taxon>
        <taxon>Actinomycetota</taxon>
        <taxon>Actinomycetes</taxon>
        <taxon>Micrococcales</taxon>
        <taxon>Microbacteriaceae</taxon>
        <taxon>Microbacterium</taxon>
    </lineage>
</organism>
<sequence>MAMTVRLPEELDAQLEAIARARHTSKHAILIEAATRFANSETKTDRVLSIAAGITERYADTIKRLEDA</sequence>
<dbReference type="AlphaFoldDB" id="A0A0F0LC40"/>
<dbReference type="SUPFAM" id="SSF47598">
    <property type="entry name" value="Ribbon-helix-helix"/>
    <property type="match status" value="1"/>
</dbReference>
<evidence type="ECO:0000259" key="1">
    <source>
        <dbReference type="Pfam" id="PF01402"/>
    </source>
</evidence>
<reference evidence="2 3" key="1">
    <citation type="submission" date="2015-02" db="EMBL/GenBank/DDBJ databases">
        <title>Draft genome sequences of ten Microbacterium spp. with emphasis on heavy metal contaminated environments.</title>
        <authorList>
            <person name="Corretto E."/>
        </authorList>
    </citation>
    <scope>NUCLEOTIDE SEQUENCE [LARGE SCALE GENOMIC DNA]</scope>
    <source>
        <strain evidence="2 3">BEL4b</strain>
    </source>
</reference>
<dbReference type="EMBL" id="JYIW01000020">
    <property type="protein sequence ID" value="KJL30239.1"/>
    <property type="molecule type" value="Genomic_DNA"/>
</dbReference>
<gene>
    <name evidence="2" type="ORF">RS83_00989</name>
</gene>
<feature type="domain" description="Ribbon-helix-helix protein CopG" evidence="1">
    <location>
        <begin position="4"/>
        <end position="34"/>
    </location>
</feature>
<dbReference type="RefSeq" id="WP_045278408.1">
    <property type="nucleotide sequence ID" value="NZ_CAKKLT010000019.1"/>
</dbReference>
<dbReference type="Pfam" id="PF01402">
    <property type="entry name" value="RHH_1"/>
    <property type="match status" value="1"/>
</dbReference>
<accession>A0A0F0LC40</accession>
<dbReference type="OrthoDB" id="4426404at2"/>
<dbReference type="GO" id="GO:0006355">
    <property type="term" value="P:regulation of DNA-templated transcription"/>
    <property type="evidence" value="ECO:0007669"/>
    <property type="project" value="InterPro"/>
</dbReference>
<dbReference type="Proteomes" id="UP000033640">
    <property type="component" value="Unassembled WGS sequence"/>
</dbReference>
<name>A0A0F0LC40_9MICO</name>
<dbReference type="InterPro" id="IPR010985">
    <property type="entry name" value="Ribbon_hlx_hlx"/>
</dbReference>
<evidence type="ECO:0000313" key="3">
    <source>
        <dbReference type="Proteomes" id="UP000033640"/>
    </source>
</evidence>
<evidence type="ECO:0000313" key="2">
    <source>
        <dbReference type="EMBL" id="KJL30239.1"/>
    </source>
</evidence>
<dbReference type="InterPro" id="IPR002145">
    <property type="entry name" value="CopG"/>
</dbReference>
<comment type="caution">
    <text evidence="2">The sequence shown here is derived from an EMBL/GenBank/DDBJ whole genome shotgun (WGS) entry which is preliminary data.</text>
</comment>
<protein>
    <submittedName>
        <fullName evidence="2">Ribbon-helix-helix protein, copG family</fullName>
    </submittedName>
</protein>